<gene>
    <name evidence="1" type="ORF">PCOR1329_LOCUS47531</name>
</gene>
<keyword evidence="2" id="KW-1185">Reference proteome</keyword>
<dbReference type="EMBL" id="CAUYUJ010015726">
    <property type="protein sequence ID" value="CAK0857400.1"/>
    <property type="molecule type" value="Genomic_DNA"/>
</dbReference>
<name>A0ABN9UD51_9DINO</name>
<proteinExistence type="predicted"/>
<dbReference type="Proteomes" id="UP001189429">
    <property type="component" value="Unassembled WGS sequence"/>
</dbReference>
<protein>
    <submittedName>
        <fullName evidence="1">Uncharacterized protein</fullName>
    </submittedName>
</protein>
<evidence type="ECO:0000313" key="2">
    <source>
        <dbReference type="Proteomes" id="UP001189429"/>
    </source>
</evidence>
<organism evidence="1 2">
    <name type="scientific">Prorocentrum cordatum</name>
    <dbReference type="NCBI Taxonomy" id="2364126"/>
    <lineage>
        <taxon>Eukaryota</taxon>
        <taxon>Sar</taxon>
        <taxon>Alveolata</taxon>
        <taxon>Dinophyceae</taxon>
        <taxon>Prorocentrales</taxon>
        <taxon>Prorocentraceae</taxon>
        <taxon>Prorocentrum</taxon>
    </lineage>
</organism>
<comment type="caution">
    <text evidence="1">The sequence shown here is derived from an EMBL/GenBank/DDBJ whole genome shotgun (WGS) entry which is preliminary data.</text>
</comment>
<reference evidence="1" key="1">
    <citation type="submission" date="2023-10" db="EMBL/GenBank/DDBJ databases">
        <authorList>
            <person name="Chen Y."/>
            <person name="Shah S."/>
            <person name="Dougan E. K."/>
            <person name="Thang M."/>
            <person name="Chan C."/>
        </authorList>
    </citation>
    <scope>NUCLEOTIDE SEQUENCE [LARGE SCALE GENOMIC DNA]</scope>
</reference>
<accession>A0ABN9UD51</accession>
<evidence type="ECO:0000313" key="1">
    <source>
        <dbReference type="EMBL" id="CAK0857400.1"/>
    </source>
</evidence>
<sequence length="391" mass="43781">MALIKKDGPQLSSEEKAHLTARVGQVYFFEGHDVPIMEALAGLDDVANGRSSKRKMGQDYRPFLAHISRAGWSRLLGDEVPAHAALNILVQRIIRLGGTNPCEYSMKFVTSTWMFITDKNVDQLNYWAKKKNLEHVKREFRRQADKAPAPPVFIQDLPGSPAELLTKFPQIYHLAFTAEDVPSACPLDLRKLRELDDSYTCTEHLQRAAAFKKCMGQRQAIQQPRRQRQQHALHLSKYWLCCRPALQSKQMAKQGSLNRLPHQQACNNYVTASLCANVQHAMDVMQRKRDDAKQRAAMKRPAAAKPPIASGGDADEAYVEATQTLAKISVEDFVGWSSSDKDRTKNAFASAAYGKAKTRALGAKWPKEKALDLARQAYRRAAAVYDANCAA</sequence>